<gene>
    <name evidence="8" type="ORF">MNBD_GAMMA12-2892</name>
</gene>
<dbReference type="SUPFAM" id="SSF82866">
    <property type="entry name" value="Multidrug efflux transporter AcrB transmembrane domain"/>
    <property type="match status" value="2"/>
</dbReference>
<feature type="transmembrane region" description="Helical" evidence="7">
    <location>
        <begin position="923"/>
        <end position="942"/>
    </location>
</feature>
<feature type="transmembrane region" description="Helical" evidence="7">
    <location>
        <begin position="439"/>
        <end position="458"/>
    </location>
</feature>
<protein>
    <submittedName>
        <fullName evidence="8">Cobalt-zinc-cadmium resistance protein CzcA Cation efflux system protein CusA</fullName>
    </submittedName>
</protein>
<dbReference type="Gene3D" id="1.20.1640.10">
    <property type="entry name" value="Multidrug efflux transporter AcrB transmembrane domain"/>
    <property type="match status" value="3"/>
</dbReference>
<dbReference type="Gene3D" id="3.30.70.1430">
    <property type="entry name" value="Multidrug efflux transporter AcrB pore domain"/>
    <property type="match status" value="2"/>
</dbReference>
<dbReference type="InterPro" id="IPR004763">
    <property type="entry name" value="CusA-like"/>
</dbReference>
<name>A0A3B0YIX0_9ZZZZ</name>
<dbReference type="PRINTS" id="PR00702">
    <property type="entry name" value="ACRIFLAVINRP"/>
</dbReference>
<organism evidence="8">
    <name type="scientific">hydrothermal vent metagenome</name>
    <dbReference type="NCBI Taxonomy" id="652676"/>
    <lineage>
        <taxon>unclassified sequences</taxon>
        <taxon>metagenomes</taxon>
        <taxon>ecological metagenomes</taxon>
    </lineage>
</organism>
<dbReference type="Gene3D" id="3.30.2090.10">
    <property type="entry name" value="Multidrug efflux transporter AcrB TolC docking domain, DN and DC subdomains"/>
    <property type="match status" value="2"/>
</dbReference>
<feature type="transmembrane region" description="Helical" evidence="7">
    <location>
        <begin position="949"/>
        <end position="969"/>
    </location>
</feature>
<feature type="transmembrane region" description="Helical" evidence="7">
    <location>
        <begin position="975"/>
        <end position="999"/>
    </location>
</feature>
<dbReference type="InterPro" id="IPR027463">
    <property type="entry name" value="AcrB_DN_DC_subdom"/>
</dbReference>
<feature type="transmembrane region" description="Helical" evidence="7">
    <location>
        <begin position="478"/>
        <end position="498"/>
    </location>
</feature>
<reference evidence="8" key="1">
    <citation type="submission" date="2018-06" db="EMBL/GenBank/DDBJ databases">
        <authorList>
            <person name="Zhirakovskaya E."/>
        </authorList>
    </citation>
    <scope>NUCLEOTIDE SEQUENCE</scope>
</reference>
<dbReference type="Gene3D" id="3.30.70.1320">
    <property type="entry name" value="Multidrug efflux transporter AcrB pore domain like"/>
    <property type="match status" value="1"/>
</dbReference>
<evidence type="ECO:0000256" key="6">
    <source>
        <dbReference type="ARBA" id="ARBA00023136"/>
    </source>
</evidence>
<dbReference type="NCBIfam" id="TIGR00914">
    <property type="entry name" value="2A0601"/>
    <property type="match status" value="1"/>
</dbReference>
<dbReference type="GO" id="GO:0005886">
    <property type="term" value="C:plasma membrane"/>
    <property type="evidence" value="ECO:0007669"/>
    <property type="project" value="UniProtKB-SubCell"/>
</dbReference>
<dbReference type="InterPro" id="IPR001036">
    <property type="entry name" value="Acrflvin-R"/>
</dbReference>
<feature type="transmembrane region" description="Helical" evidence="7">
    <location>
        <begin position="1030"/>
        <end position="1053"/>
    </location>
</feature>
<keyword evidence="3" id="KW-1003">Cell membrane</keyword>
<evidence type="ECO:0000256" key="3">
    <source>
        <dbReference type="ARBA" id="ARBA00022475"/>
    </source>
</evidence>
<proteinExistence type="predicted"/>
<sequence>MIEKIIEWSIKNRFLVLLMTLIFVIGGIYSIKNTPLDAIPDLSDVQVIIKTSFPGQSPRVVEDQVTYPLTTAMLSVPGAVTVRGYSFFGDSYVYVIFKDGTDMYWARSRVLEYLNQVSGRLPREAKPALGPDATGVGWVYEYAIVDRSGQHDISKLRSVQDWFLKFELQTVPGVSEVATLGGMVKQYQVVLNPNQLRVHNLSLKKIRMAIKNANKEVGGSVIEMGEAEYMIRATGYIKSIKDLRSIPLGLSKKGTPLLLKDVAEIRIGPQLRRGLAELDGKGEVVGGIVIMRFGGNALETIKKVKAKLEKLKLSLPKGVEIVETYNRSHLINRAIDTLSTKLVEEFLVVAIVCAIFLFHLRSALVAILSLPVGILVAFIIMKSQGMNANIMSLGGIAIAIGAMVDAAIVMIENVHKQIEKTPLTDSNRWQIMLKASKEVGPPLFFSLLIITLSFLPVFTLEAQEGRMFSPLAFTKTFAMAAAAGLSITLVPVLMGYFIRGKIIPEHKNPVNRLLIAAYRPFINFALNKPKIMIRIAIIVTLTMVLPMCGVKGFLEPLKWPSQIVSLAVGEPKKDTMRDTYEKWVSAMQDDVTNFWTNNMPVPGLATGVGSEFMPDLDEGDLMYMPITFPGLSIGKAQQLLQQTDKLIKTIPEVKRVFGKMGRAETATDPAPITMMETTIMFKPKSEWRPGMTISKLKAELENKVKLPGLTNAWVMPIKTRIDMLATGIKTPVGIKIAGPDLKIIQLVGKQLEKIIKKVRGTASVFSERVAGGRYITIDINRVAAARFGLNISDIHEVIRTALGGMKVTQSVEGLERFPVNLRYPRDYRNSLTRLRNLPIVSPAGAHLVLKDVASVKVTTGPAMIKSEGARPNGWVFIDIKDRDLGSYVNDARKVVNKELVLPDGYSISWAGQYQYLVRAKEKLAVVVPFTLIIIVLLLYLNFRNLTEVLIIVATLPLALVGGYWLLYLLGYNVSVAVGVGFIALAGVAVEIGVVMLVYLNQAIREMLQTADETGEPITQKNIRDAVIAGALLRVRPIMMTVAAIIAGLLPIMLGSGTGSEVMRRIAAPMVGGMVSATILTLVLIPSVFYLWKQKILLPVKN</sequence>
<dbReference type="GO" id="GO:0042910">
    <property type="term" value="F:xenobiotic transmembrane transporter activity"/>
    <property type="evidence" value="ECO:0007669"/>
    <property type="project" value="TreeGrafter"/>
</dbReference>
<feature type="transmembrane region" description="Helical" evidence="7">
    <location>
        <begin position="1065"/>
        <end position="1091"/>
    </location>
</feature>
<feature type="transmembrane region" description="Helical" evidence="7">
    <location>
        <begin position="12"/>
        <end position="31"/>
    </location>
</feature>
<evidence type="ECO:0000256" key="7">
    <source>
        <dbReference type="SAM" id="Phobius"/>
    </source>
</evidence>
<keyword evidence="5 7" id="KW-1133">Transmembrane helix</keyword>
<dbReference type="SUPFAM" id="SSF82714">
    <property type="entry name" value="Multidrug efflux transporter AcrB TolC docking domain, DN and DC subdomains"/>
    <property type="match status" value="2"/>
</dbReference>
<dbReference type="PANTHER" id="PTHR32063:SF19">
    <property type="entry name" value="CATION EFFLUX SYSTEM PROTEIN CUSA"/>
    <property type="match status" value="1"/>
</dbReference>
<keyword evidence="2" id="KW-0813">Transport</keyword>
<evidence type="ECO:0000313" key="8">
    <source>
        <dbReference type="EMBL" id="VAW74169.1"/>
    </source>
</evidence>
<keyword evidence="6 7" id="KW-0472">Membrane</keyword>
<dbReference type="EMBL" id="UOFL01000053">
    <property type="protein sequence ID" value="VAW74169.1"/>
    <property type="molecule type" value="Genomic_DNA"/>
</dbReference>
<evidence type="ECO:0000256" key="1">
    <source>
        <dbReference type="ARBA" id="ARBA00004651"/>
    </source>
</evidence>
<feature type="transmembrane region" description="Helical" evidence="7">
    <location>
        <begin position="363"/>
        <end position="381"/>
    </location>
</feature>
<dbReference type="Pfam" id="PF00873">
    <property type="entry name" value="ACR_tran"/>
    <property type="match status" value="2"/>
</dbReference>
<accession>A0A3B0YIX0</accession>
<keyword evidence="4 7" id="KW-0812">Transmembrane</keyword>
<dbReference type="PANTHER" id="PTHR32063">
    <property type="match status" value="1"/>
</dbReference>
<feature type="transmembrane region" description="Helical" evidence="7">
    <location>
        <begin position="393"/>
        <end position="411"/>
    </location>
</feature>
<feature type="transmembrane region" description="Helical" evidence="7">
    <location>
        <begin position="531"/>
        <end position="554"/>
    </location>
</feature>
<evidence type="ECO:0000256" key="2">
    <source>
        <dbReference type="ARBA" id="ARBA00022448"/>
    </source>
</evidence>
<comment type="subcellular location">
    <subcellularLocation>
        <location evidence="1">Cell membrane</location>
        <topology evidence="1">Multi-pass membrane protein</topology>
    </subcellularLocation>
</comment>
<dbReference type="GO" id="GO:0008324">
    <property type="term" value="F:monoatomic cation transmembrane transporter activity"/>
    <property type="evidence" value="ECO:0007669"/>
    <property type="project" value="InterPro"/>
</dbReference>
<evidence type="ECO:0000256" key="4">
    <source>
        <dbReference type="ARBA" id="ARBA00022692"/>
    </source>
</evidence>
<dbReference type="SUPFAM" id="SSF82693">
    <property type="entry name" value="Multidrug efflux transporter AcrB pore domain, PN1, PN2, PC1 and PC2 subdomains"/>
    <property type="match status" value="2"/>
</dbReference>
<dbReference type="AlphaFoldDB" id="A0A3B0YIX0"/>
<evidence type="ECO:0000256" key="5">
    <source>
        <dbReference type="ARBA" id="ARBA00022989"/>
    </source>
</evidence>
<dbReference type="Gene3D" id="3.30.70.1440">
    <property type="entry name" value="Multidrug efflux transporter AcrB pore domain"/>
    <property type="match status" value="1"/>
</dbReference>